<dbReference type="PANTHER" id="PTHR34322:SF2">
    <property type="entry name" value="TRANSPOSASE IS200-LIKE DOMAIN-CONTAINING PROTEIN"/>
    <property type="match status" value="1"/>
</dbReference>
<dbReference type="GO" id="GO:0006313">
    <property type="term" value="P:DNA transposition"/>
    <property type="evidence" value="ECO:0007669"/>
    <property type="project" value="InterPro"/>
</dbReference>
<protein>
    <recommendedName>
        <fullName evidence="1">Transposase IS200-like domain-containing protein</fullName>
    </recommendedName>
</protein>
<keyword evidence="3" id="KW-1185">Reference proteome</keyword>
<sequence length="208" mass="24565">MYNDPLLPGRYYHLFNHAVGDENLFRCHDNYIYFLKQYAAYIQPIARTFTYCLMPNHFHFLVQIADEAEIEHCFQTIKPEEAKPVSFNHSSFVVQQFSNLCNSYAKAYNKRFNRRGSLFIDKLKRKEVDSDTYFTRLIAYIHTNPVHHGFCQKAELWSYSSLTSMTSSKPTLLERNTVLDWFGGVESFVAFHQQIHPTQKGEDWEFGY</sequence>
<dbReference type="InterPro" id="IPR002686">
    <property type="entry name" value="Transposase_17"/>
</dbReference>
<proteinExistence type="predicted"/>
<comment type="caution">
    <text evidence="2">The sequence shown here is derived from an EMBL/GenBank/DDBJ whole genome shotgun (WGS) entry which is preliminary data.</text>
</comment>
<accession>A0A7J5U137</accession>
<dbReference type="RefSeq" id="WP_152124451.1">
    <property type="nucleotide sequence ID" value="NZ_WELI01000003.1"/>
</dbReference>
<evidence type="ECO:0000313" key="3">
    <source>
        <dbReference type="Proteomes" id="UP000488299"/>
    </source>
</evidence>
<dbReference type="GO" id="GO:0003677">
    <property type="term" value="F:DNA binding"/>
    <property type="evidence" value="ECO:0007669"/>
    <property type="project" value="InterPro"/>
</dbReference>
<dbReference type="GO" id="GO:0004803">
    <property type="term" value="F:transposase activity"/>
    <property type="evidence" value="ECO:0007669"/>
    <property type="project" value="InterPro"/>
</dbReference>
<dbReference type="AlphaFoldDB" id="A0A7J5U137"/>
<dbReference type="Gene3D" id="3.30.70.1290">
    <property type="entry name" value="Transposase IS200-like"/>
    <property type="match status" value="1"/>
</dbReference>
<dbReference type="SUPFAM" id="SSF143422">
    <property type="entry name" value="Transposase IS200-like"/>
    <property type="match status" value="1"/>
</dbReference>
<organism evidence="2 3">
    <name type="scientific">Rudanella paleaurantiibacter</name>
    <dbReference type="NCBI Taxonomy" id="2614655"/>
    <lineage>
        <taxon>Bacteria</taxon>
        <taxon>Pseudomonadati</taxon>
        <taxon>Bacteroidota</taxon>
        <taxon>Cytophagia</taxon>
        <taxon>Cytophagales</taxon>
        <taxon>Cytophagaceae</taxon>
        <taxon>Rudanella</taxon>
    </lineage>
</organism>
<dbReference type="PANTHER" id="PTHR34322">
    <property type="entry name" value="TRANSPOSASE, Y1_TNP DOMAIN-CONTAINING"/>
    <property type="match status" value="1"/>
</dbReference>
<evidence type="ECO:0000259" key="1">
    <source>
        <dbReference type="SMART" id="SM01321"/>
    </source>
</evidence>
<gene>
    <name evidence="2" type="ORF">F5984_11890</name>
</gene>
<name>A0A7J5U137_9BACT</name>
<feature type="domain" description="Transposase IS200-like" evidence="1">
    <location>
        <begin position="7"/>
        <end position="144"/>
    </location>
</feature>
<dbReference type="EMBL" id="WELI01000003">
    <property type="protein sequence ID" value="KAB7731482.1"/>
    <property type="molecule type" value="Genomic_DNA"/>
</dbReference>
<evidence type="ECO:0000313" key="2">
    <source>
        <dbReference type="EMBL" id="KAB7731482.1"/>
    </source>
</evidence>
<dbReference type="Proteomes" id="UP000488299">
    <property type="component" value="Unassembled WGS sequence"/>
</dbReference>
<dbReference type="SMART" id="SM01321">
    <property type="entry name" value="Y1_Tnp"/>
    <property type="match status" value="1"/>
</dbReference>
<reference evidence="2 3" key="1">
    <citation type="submission" date="2019-10" db="EMBL/GenBank/DDBJ databases">
        <title>Rudanella paleaurantiibacter sp. nov., isolated from sludge.</title>
        <authorList>
            <person name="Xu S.Q."/>
        </authorList>
    </citation>
    <scope>NUCLEOTIDE SEQUENCE [LARGE SCALE GENOMIC DNA]</scope>
    <source>
        <strain evidence="2 3">HX-22-17</strain>
    </source>
</reference>
<dbReference type="InterPro" id="IPR036515">
    <property type="entry name" value="Transposase_17_sf"/>
</dbReference>